<proteinExistence type="predicted"/>
<organism evidence="1">
    <name type="scientific">Brassica cretica</name>
    <name type="common">Mustard</name>
    <dbReference type="NCBI Taxonomy" id="69181"/>
    <lineage>
        <taxon>Eukaryota</taxon>
        <taxon>Viridiplantae</taxon>
        <taxon>Streptophyta</taxon>
        <taxon>Embryophyta</taxon>
        <taxon>Tracheophyta</taxon>
        <taxon>Spermatophyta</taxon>
        <taxon>Magnoliopsida</taxon>
        <taxon>eudicotyledons</taxon>
        <taxon>Gunneridae</taxon>
        <taxon>Pentapetalae</taxon>
        <taxon>rosids</taxon>
        <taxon>malvids</taxon>
        <taxon>Brassicales</taxon>
        <taxon>Brassicaceae</taxon>
        <taxon>Brassiceae</taxon>
        <taxon>Brassica</taxon>
    </lineage>
</organism>
<sequence>MTVHNHQVLTLLKPPLVRLIKDVTDHRMLRLQRDMVKKELLSVTDKLSVTGLQCLVVV</sequence>
<gene>
    <name evidence="1" type="ORF">F2Q70_00030584</name>
</gene>
<evidence type="ECO:0000313" key="1">
    <source>
        <dbReference type="EMBL" id="KAF2531794.1"/>
    </source>
</evidence>
<comment type="caution">
    <text evidence="1">The sequence shown here is derived from an EMBL/GenBank/DDBJ whole genome shotgun (WGS) entry which is preliminary data.</text>
</comment>
<reference evidence="1" key="1">
    <citation type="submission" date="2019-12" db="EMBL/GenBank/DDBJ databases">
        <title>Genome sequencing and annotation of Brassica cretica.</title>
        <authorList>
            <person name="Studholme D.J."/>
            <person name="Sarris P.F."/>
        </authorList>
    </citation>
    <scope>NUCLEOTIDE SEQUENCE</scope>
    <source>
        <strain evidence="1">PFS-102/07</strain>
        <tissue evidence="1">Leaf</tissue>
    </source>
</reference>
<dbReference type="AlphaFoldDB" id="A0A8S9FFS0"/>
<name>A0A8S9FFS0_BRACR</name>
<dbReference type="EMBL" id="QGKY02002305">
    <property type="protein sequence ID" value="KAF2531794.1"/>
    <property type="molecule type" value="Genomic_DNA"/>
</dbReference>
<protein>
    <submittedName>
        <fullName evidence="1">Uncharacterized protein</fullName>
    </submittedName>
</protein>
<accession>A0A8S9FFS0</accession>